<keyword evidence="2" id="KW-1185">Reference proteome</keyword>
<proteinExistence type="predicted"/>
<dbReference type="Proteomes" id="UP000030764">
    <property type="component" value="Unassembled WGS sequence"/>
</dbReference>
<dbReference type="EMBL" id="KL363191">
    <property type="protein sequence ID" value="KFD56927.1"/>
    <property type="molecule type" value="Genomic_DNA"/>
</dbReference>
<gene>
    <name evidence="1" type="ORF">M513_02184</name>
</gene>
<evidence type="ECO:0000313" key="1">
    <source>
        <dbReference type="EMBL" id="KFD56927.1"/>
    </source>
</evidence>
<organism evidence="1 2">
    <name type="scientific">Trichuris suis</name>
    <name type="common">pig whipworm</name>
    <dbReference type="NCBI Taxonomy" id="68888"/>
    <lineage>
        <taxon>Eukaryota</taxon>
        <taxon>Metazoa</taxon>
        <taxon>Ecdysozoa</taxon>
        <taxon>Nematoda</taxon>
        <taxon>Enoplea</taxon>
        <taxon>Dorylaimia</taxon>
        <taxon>Trichinellida</taxon>
        <taxon>Trichuridae</taxon>
        <taxon>Trichuris</taxon>
    </lineage>
</organism>
<accession>A0A085MI81</accession>
<evidence type="ECO:0000313" key="2">
    <source>
        <dbReference type="Proteomes" id="UP000030764"/>
    </source>
</evidence>
<sequence length="260" mass="30156">MSGWPSYVVISHCRNAYAHFHFAKRFRQKINVDFFFRDGIGTRETDTRLQNVYKEEAFSHMTKACLKDLKSRYGKGIEERLLDFCQLHQLRYVNDDWPAAILPSHGMRLQLSLTKILIRNPYPSVQTMDVCNTTPIGQLPTCFWDLEKFLNACPVFNGVALNFKKGYHAANHVTTHFFEAFEASELRHQLSFADDKAQLPRKLRVIDNCQEFVDNYHNFDQKGDYIEEMGNAVNRSNETLLSRHKPLMLKTGLEGPESSE</sequence>
<reference evidence="1 2" key="1">
    <citation type="journal article" date="2014" name="Nat. Genet.">
        <title>Genome and transcriptome of the porcine whipworm Trichuris suis.</title>
        <authorList>
            <person name="Jex A.R."/>
            <person name="Nejsum P."/>
            <person name="Schwarz E.M."/>
            <person name="Hu L."/>
            <person name="Young N.D."/>
            <person name="Hall R.S."/>
            <person name="Korhonen P.K."/>
            <person name="Liao S."/>
            <person name="Thamsborg S."/>
            <person name="Xia J."/>
            <person name="Xu P."/>
            <person name="Wang S."/>
            <person name="Scheerlinck J.P."/>
            <person name="Hofmann A."/>
            <person name="Sternberg P.W."/>
            <person name="Wang J."/>
            <person name="Gasser R.B."/>
        </authorList>
    </citation>
    <scope>NUCLEOTIDE SEQUENCE [LARGE SCALE GENOMIC DNA]</scope>
    <source>
        <strain evidence="1">DCEP-RM93M</strain>
    </source>
</reference>
<dbReference type="AlphaFoldDB" id="A0A085MI81"/>
<name>A0A085MI81_9BILA</name>
<protein>
    <submittedName>
        <fullName evidence="1">Uncharacterized protein</fullName>
    </submittedName>
</protein>